<evidence type="ECO:0000256" key="6">
    <source>
        <dbReference type="ARBA" id="ARBA00023136"/>
    </source>
</evidence>
<evidence type="ECO:0000256" key="7">
    <source>
        <dbReference type="RuleBase" id="RU363032"/>
    </source>
</evidence>
<name>A0A318KK13_9FIRM</name>
<dbReference type="GO" id="GO:0055085">
    <property type="term" value="P:transmembrane transport"/>
    <property type="evidence" value="ECO:0007669"/>
    <property type="project" value="InterPro"/>
</dbReference>
<feature type="domain" description="ABC transmembrane type-1" evidence="8">
    <location>
        <begin position="56"/>
        <end position="232"/>
    </location>
</feature>
<gene>
    <name evidence="9" type="ORF">DES51_10942</name>
</gene>
<evidence type="ECO:0000313" key="9">
    <source>
        <dbReference type="EMBL" id="PXX77790.1"/>
    </source>
</evidence>
<dbReference type="Pfam" id="PF00528">
    <property type="entry name" value="BPD_transp_1"/>
    <property type="match status" value="1"/>
</dbReference>
<keyword evidence="5 7" id="KW-1133">Transmembrane helix</keyword>
<keyword evidence="3" id="KW-1003">Cell membrane</keyword>
<dbReference type="InterPro" id="IPR035906">
    <property type="entry name" value="MetI-like_sf"/>
</dbReference>
<feature type="transmembrane region" description="Helical" evidence="7">
    <location>
        <begin position="90"/>
        <end position="109"/>
    </location>
</feature>
<evidence type="ECO:0000259" key="8">
    <source>
        <dbReference type="PROSITE" id="PS50928"/>
    </source>
</evidence>
<comment type="caution">
    <text evidence="9">The sequence shown here is derived from an EMBL/GenBank/DDBJ whole genome shotgun (WGS) entry which is preliminary data.</text>
</comment>
<dbReference type="CDD" id="cd06261">
    <property type="entry name" value="TM_PBP2"/>
    <property type="match status" value="1"/>
</dbReference>
<dbReference type="GO" id="GO:0005886">
    <property type="term" value="C:plasma membrane"/>
    <property type="evidence" value="ECO:0007669"/>
    <property type="project" value="UniProtKB-SubCell"/>
</dbReference>
<dbReference type="OrthoDB" id="308958at2"/>
<dbReference type="PROSITE" id="PS50928">
    <property type="entry name" value="ABC_TM1"/>
    <property type="match status" value="1"/>
</dbReference>
<organism evidence="9 10">
    <name type="scientific">Dielma fastidiosa</name>
    <dbReference type="NCBI Taxonomy" id="1034346"/>
    <lineage>
        <taxon>Bacteria</taxon>
        <taxon>Bacillati</taxon>
        <taxon>Bacillota</taxon>
        <taxon>Erysipelotrichia</taxon>
        <taxon>Erysipelotrichales</taxon>
        <taxon>Erysipelotrichaceae</taxon>
        <taxon>Dielma</taxon>
    </lineage>
</organism>
<dbReference type="EMBL" id="QJKH01000009">
    <property type="protein sequence ID" value="PXX77790.1"/>
    <property type="molecule type" value="Genomic_DNA"/>
</dbReference>
<evidence type="ECO:0000256" key="3">
    <source>
        <dbReference type="ARBA" id="ARBA00022475"/>
    </source>
</evidence>
<protein>
    <submittedName>
        <fullName evidence="9">NitT/TauT family transport system permease protein</fullName>
    </submittedName>
</protein>
<feature type="transmembrane region" description="Helical" evidence="7">
    <location>
        <begin position="64"/>
        <end position="83"/>
    </location>
</feature>
<dbReference type="STRING" id="1034346.GCA_000313565_02702"/>
<feature type="transmembrane region" description="Helical" evidence="7">
    <location>
        <begin position="214"/>
        <end position="232"/>
    </location>
</feature>
<reference evidence="9 10" key="1">
    <citation type="submission" date="2018-05" db="EMBL/GenBank/DDBJ databases">
        <title>Genomic Encyclopedia of Type Strains, Phase IV (KMG-IV): sequencing the most valuable type-strain genomes for metagenomic binning, comparative biology and taxonomic classification.</title>
        <authorList>
            <person name="Goeker M."/>
        </authorList>
    </citation>
    <scope>NUCLEOTIDE SEQUENCE [LARGE SCALE GENOMIC DNA]</scope>
    <source>
        <strain evidence="9 10">JC118</strain>
    </source>
</reference>
<keyword evidence="10" id="KW-1185">Reference proteome</keyword>
<proteinExistence type="inferred from homology"/>
<keyword evidence="2 7" id="KW-0813">Transport</keyword>
<feature type="transmembrane region" description="Helical" evidence="7">
    <location>
        <begin position="115"/>
        <end position="136"/>
    </location>
</feature>
<comment type="similarity">
    <text evidence="7">Belongs to the binding-protein-dependent transport system permease family.</text>
</comment>
<accession>A0A318KK13</accession>
<comment type="subcellular location">
    <subcellularLocation>
        <location evidence="1 7">Cell membrane</location>
        <topology evidence="1 7">Multi-pass membrane protein</topology>
    </subcellularLocation>
</comment>
<dbReference type="RefSeq" id="WP_022938986.1">
    <property type="nucleotide sequence ID" value="NZ_CABKRQ010000007.1"/>
</dbReference>
<evidence type="ECO:0000256" key="5">
    <source>
        <dbReference type="ARBA" id="ARBA00022989"/>
    </source>
</evidence>
<keyword evidence="6 7" id="KW-0472">Membrane</keyword>
<dbReference type="SUPFAM" id="SSF161098">
    <property type="entry name" value="MetI-like"/>
    <property type="match status" value="1"/>
</dbReference>
<keyword evidence="4 7" id="KW-0812">Transmembrane</keyword>
<dbReference type="InterPro" id="IPR000515">
    <property type="entry name" value="MetI-like"/>
</dbReference>
<feature type="transmembrane region" description="Helical" evidence="7">
    <location>
        <begin position="157"/>
        <end position="182"/>
    </location>
</feature>
<evidence type="ECO:0000313" key="10">
    <source>
        <dbReference type="Proteomes" id="UP000247612"/>
    </source>
</evidence>
<evidence type="ECO:0000256" key="4">
    <source>
        <dbReference type="ARBA" id="ARBA00022692"/>
    </source>
</evidence>
<dbReference type="PANTHER" id="PTHR30151:SF0">
    <property type="entry name" value="ABC TRANSPORTER PERMEASE PROTEIN MJ0413-RELATED"/>
    <property type="match status" value="1"/>
</dbReference>
<evidence type="ECO:0000256" key="2">
    <source>
        <dbReference type="ARBA" id="ARBA00022448"/>
    </source>
</evidence>
<evidence type="ECO:0000256" key="1">
    <source>
        <dbReference type="ARBA" id="ARBA00004651"/>
    </source>
</evidence>
<dbReference type="Proteomes" id="UP000247612">
    <property type="component" value="Unassembled WGS sequence"/>
</dbReference>
<dbReference type="Gene3D" id="1.10.3720.10">
    <property type="entry name" value="MetI-like"/>
    <property type="match status" value="1"/>
</dbReference>
<dbReference type="PANTHER" id="PTHR30151">
    <property type="entry name" value="ALKANE SULFONATE ABC TRANSPORTER-RELATED, MEMBRANE SUBUNIT"/>
    <property type="match status" value="1"/>
</dbReference>
<sequence>MKKKGAAVIIVLLLLWIVLAAQINNEFMLPLPFDVFKQMLFQLTSPAFYQAIVMSLYRSLSGLAIAYSCALLLGLLCGYYRWLAELFAPIYLILKSIPNISYILIALIWTNNETAVRLICFMILFPMIYANVLSGIKSIDQDLLDVARVYPESMPNILFRVYLPLILPYLKAALSTGAGLAFKVGVMAEIIGSVSPGIGRQLQICRINMDMSGLFAWTLWIILLLAFTEFISKKIMKYLEKREI</sequence>
<dbReference type="AlphaFoldDB" id="A0A318KK13"/>